<dbReference type="InterPro" id="IPR007110">
    <property type="entry name" value="Ig-like_dom"/>
</dbReference>
<dbReference type="Proteomes" id="UP001148018">
    <property type="component" value="Unassembled WGS sequence"/>
</dbReference>
<dbReference type="InterPro" id="IPR040878">
    <property type="entry name" value="IL-40-like_Ig"/>
</dbReference>
<feature type="chain" id="PRO_5040282840" description="Ig-like domain-containing protein" evidence="4">
    <location>
        <begin position="18"/>
        <end position="646"/>
    </location>
</feature>
<dbReference type="PROSITE" id="PS50835">
    <property type="entry name" value="IG_LIKE"/>
    <property type="match status" value="3"/>
</dbReference>
<feature type="domain" description="Ig-like" evidence="5">
    <location>
        <begin position="478"/>
        <end position="567"/>
    </location>
</feature>
<dbReference type="EMBL" id="JANIIK010000034">
    <property type="protein sequence ID" value="KAJ3613934.1"/>
    <property type="molecule type" value="Genomic_DNA"/>
</dbReference>
<dbReference type="InterPro" id="IPR013783">
    <property type="entry name" value="Ig-like_fold"/>
</dbReference>
<dbReference type="Pfam" id="PF17736">
    <property type="entry name" value="Ig_C17orf99"/>
    <property type="match status" value="1"/>
</dbReference>
<name>A0A9Q0EV18_9TELE</name>
<keyword evidence="1 4" id="KW-0732">Signal</keyword>
<dbReference type="Gene3D" id="2.60.40.10">
    <property type="entry name" value="Immunoglobulins"/>
    <property type="match status" value="2"/>
</dbReference>
<feature type="signal peptide" evidence="4">
    <location>
        <begin position="1"/>
        <end position="17"/>
    </location>
</feature>
<dbReference type="GO" id="GO:0006955">
    <property type="term" value="P:immune response"/>
    <property type="evidence" value="ECO:0007669"/>
    <property type="project" value="TreeGrafter"/>
</dbReference>
<comment type="caution">
    <text evidence="6">The sequence shown here is derived from an EMBL/GenBank/DDBJ whole genome shotgun (WGS) entry which is preliminary data.</text>
</comment>
<dbReference type="Pfam" id="PF13927">
    <property type="entry name" value="Ig_3"/>
    <property type="match status" value="1"/>
</dbReference>
<evidence type="ECO:0000313" key="6">
    <source>
        <dbReference type="EMBL" id="KAJ3613934.1"/>
    </source>
</evidence>
<evidence type="ECO:0000256" key="1">
    <source>
        <dbReference type="ARBA" id="ARBA00022729"/>
    </source>
</evidence>
<dbReference type="GO" id="GO:0007166">
    <property type="term" value="P:cell surface receptor signaling pathway"/>
    <property type="evidence" value="ECO:0007669"/>
    <property type="project" value="TreeGrafter"/>
</dbReference>
<reference evidence="6" key="1">
    <citation type="submission" date="2022-07" db="EMBL/GenBank/DDBJ databases">
        <title>Chromosome-level genome of Muraenolepis orangiensis.</title>
        <authorList>
            <person name="Kim J."/>
        </authorList>
    </citation>
    <scope>NUCLEOTIDE SEQUENCE</scope>
    <source>
        <strain evidence="6">KU_S4_2022</strain>
        <tissue evidence="6">Muscle</tissue>
    </source>
</reference>
<dbReference type="PANTHER" id="PTHR11481:SF125">
    <property type="entry name" value="PLATELET ENDOTHELIAL CELL ADHESION MOLECULE-LIKE ISOFORM X1"/>
    <property type="match status" value="1"/>
</dbReference>
<dbReference type="GO" id="GO:0098742">
    <property type="term" value="P:cell-cell adhesion via plasma-membrane adhesion molecules"/>
    <property type="evidence" value="ECO:0007669"/>
    <property type="project" value="TreeGrafter"/>
</dbReference>
<dbReference type="InterPro" id="IPR050488">
    <property type="entry name" value="Ig_Fc_receptor"/>
</dbReference>
<dbReference type="InterPro" id="IPR003599">
    <property type="entry name" value="Ig_sub"/>
</dbReference>
<dbReference type="GO" id="GO:0009897">
    <property type="term" value="C:external side of plasma membrane"/>
    <property type="evidence" value="ECO:0007669"/>
    <property type="project" value="TreeGrafter"/>
</dbReference>
<evidence type="ECO:0000259" key="5">
    <source>
        <dbReference type="PROSITE" id="PS50835"/>
    </source>
</evidence>
<dbReference type="PANTHER" id="PTHR11481">
    <property type="entry name" value="IMMUNOGLOBULIN FC RECEPTOR"/>
    <property type="match status" value="1"/>
</dbReference>
<protein>
    <recommendedName>
        <fullName evidence="5">Ig-like domain-containing protein</fullName>
    </recommendedName>
</protein>
<evidence type="ECO:0000313" key="7">
    <source>
        <dbReference type="Proteomes" id="UP001148018"/>
    </source>
</evidence>
<dbReference type="OrthoDB" id="9950534at2759"/>
<dbReference type="SMART" id="SM00409">
    <property type="entry name" value="IG"/>
    <property type="match status" value="4"/>
</dbReference>
<keyword evidence="2" id="KW-1015">Disulfide bond</keyword>
<evidence type="ECO:0000256" key="4">
    <source>
        <dbReference type="SAM" id="SignalP"/>
    </source>
</evidence>
<evidence type="ECO:0000256" key="2">
    <source>
        <dbReference type="ARBA" id="ARBA00023157"/>
    </source>
</evidence>
<keyword evidence="7" id="KW-1185">Reference proteome</keyword>
<feature type="domain" description="Ig-like" evidence="5">
    <location>
        <begin position="381"/>
        <end position="468"/>
    </location>
</feature>
<proteinExistence type="predicted"/>
<dbReference type="InterPro" id="IPR003598">
    <property type="entry name" value="Ig_sub2"/>
</dbReference>
<dbReference type="InterPro" id="IPR036179">
    <property type="entry name" value="Ig-like_dom_sf"/>
</dbReference>
<gene>
    <name evidence="6" type="ORF">NHX12_017513</name>
</gene>
<dbReference type="GO" id="GO:0004888">
    <property type="term" value="F:transmembrane signaling receptor activity"/>
    <property type="evidence" value="ECO:0007669"/>
    <property type="project" value="TreeGrafter"/>
</dbReference>
<evidence type="ECO:0000256" key="3">
    <source>
        <dbReference type="ARBA" id="ARBA00023180"/>
    </source>
</evidence>
<dbReference type="SUPFAM" id="SSF48726">
    <property type="entry name" value="Immunoglobulin"/>
    <property type="match status" value="3"/>
</dbReference>
<dbReference type="AlphaFoldDB" id="A0A9Q0EV18"/>
<organism evidence="6 7">
    <name type="scientific">Muraenolepis orangiensis</name>
    <name type="common">Patagonian moray cod</name>
    <dbReference type="NCBI Taxonomy" id="630683"/>
    <lineage>
        <taxon>Eukaryota</taxon>
        <taxon>Metazoa</taxon>
        <taxon>Chordata</taxon>
        <taxon>Craniata</taxon>
        <taxon>Vertebrata</taxon>
        <taxon>Euteleostomi</taxon>
        <taxon>Actinopterygii</taxon>
        <taxon>Neopterygii</taxon>
        <taxon>Teleostei</taxon>
        <taxon>Neoteleostei</taxon>
        <taxon>Acanthomorphata</taxon>
        <taxon>Zeiogadaria</taxon>
        <taxon>Gadariae</taxon>
        <taxon>Gadiformes</taxon>
        <taxon>Muraenolepidoidei</taxon>
        <taxon>Muraenolepididae</taxon>
        <taxon>Muraenolepis</taxon>
    </lineage>
</organism>
<keyword evidence="3" id="KW-0325">Glycoprotein</keyword>
<dbReference type="SMART" id="SM00408">
    <property type="entry name" value="IGc2"/>
    <property type="match status" value="1"/>
</dbReference>
<feature type="domain" description="Ig-like" evidence="5">
    <location>
        <begin position="22"/>
        <end position="134"/>
    </location>
</feature>
<sequence length="646" mass="70944">MGPLWLLASALLSCCKSPVPSPPVSLELLLDIILFVWWLVLKTLTLTIEPGNDLPRDTNATLRCRAVVSTSGPQALSRTYRIYRDGTLIYNKTTSSAEDLVYPLAGVRVSNTGKYKCRINIEGQEMTSESSKLKLFSSLPPGLSTPVFHMNKGVFSEGEKVTARCTAPEETGAITFYFYADAKEVMEKRVKSNQAEVELSFSGAGVRRVHCDYTVLLTSDIFKSQESNRFTVTIKELSIKPILKITPVHKIFEGDRLGISCQLEGSHPNQDDLECRLEIGNVVKTATQTLSVIELFSVPVLSVSPSEVFQGDKMLLTCSSEILAADRLPRKEVTYTLDPALSQLREAGQFSGKALPSHFNYTCTALARGIQKRSNPLLVKPKVSVVTPKILAVDPVVLNQPFQIQCVAERGSLPINYTLWKSSDSMNFTVVSQPHQKALFTVTIHKPQEIGQYMCKAANNRQKDEELSKYLNASVIVPLSQATLTVLPSLGDISEGNTLLLICGVFGTPPVTFQWFRSGRSVPLFTKAVNKTTMNHKILDISSDDSDTYYCQARNQADNLVQSQQIPVEGKKEVEAELSVKPPSSKSDDSLTVSLSHDTEVYTAVTDAASHFADMEGRATNGRRDSVASLPADISNRSSYSIPATV</sequence>
<accession>A0A9Q0EV18</accession>
<dbReference type="CDD" id="cd00096">
    <property type="entry name" value="Ig"/>
    <property type="match status" value="1"/>
</dbReference>